<dbReference type="Proteomes" id="UP000325315">
    <property type="component" value="Unassembled WGS sequence"/>
</dbReference>
<evidence type="ECO:0000313" key="3">
    <source>
        <dbReference type="Proteomes" id="UP000325315"/>
    </source>
</evidence>
<name>A0A5B6X4M0_9ROSI</name>
<dbReference type="OrthoDB" id="1306327at2759"/>
<gene>
    <name evidence="2" type="ORF">EPI10_031736</name>
</gene>
<evidence type="ECO:0000256" key="1">
    <source>
        <dbReference type="SAM" id="MobiDB-lite"/>
    </source>
</evidence>
<comment type="caution">
    <text evidence="2">The sequence shown here is derived from an EMBL/GenBank/DDBJ whole genome shotgun (WGS) entry which is preliminary data.</text>
</comment>
<sequence length="224" mass="25707">MFRRHKIKTEDQVNYDYIKTDALKTKRPRSFTIPIEIADIHFSKALFDIEASINLMPLSINDKLGLGELKNTQITLHLADRPSVQLKGVLEDVLVKMRSFIIPIDFIILDFDDDRKIPILLGRPFLAMSKSTIDLEKNELTIRINGRLCLEISVKTLNYPKLGKVQKSSSKNETSRKPRGSANRKFGRKQSRCPNTAPLYHDSSTKIERIEKINSNSRHITFIS</sequence>
<accession>A0A5B6X4M0</accession>
<reference evidence="3" key="1">
    <citation type="journal article" date="2019" name="Plant Biotechnol. J.">
        <title>Genome sequencing of the Australian wild diploid species Gossypium australe highlights disease resistance and delayed gland morphogenesis.</title>
        <authorList>
            <person name="Cai Y."/>
            <person name="Cai X."/>
            <person name="Wang Q."/>
            <person name="Wang P."/>
            <person name="Zhang Y."/>
            <person name="Cai C."/>
            <person name="Xu Y."/>
            <person name="Wang K."/>
            <person name="Zhou Z."/>
            <person name="Wang C."/>
            <person name="Geng S."/>
            <person name="Li B."/>
            <person name="Dong Q."/>
            <person name="Hou Y."/>
            <person name="Wang H."/>
            <person name="Ai P."/>
            <person name="Liu Z."/>
            <person name="Yi F."/>
            <person name="Sun M."/>
            <person name="An G."/>
            <person name="Cheng J."/>
            <person name="Zhang Y."/>
            <person name="Shi Q."/>
            <person name="Xie Y."/>
            <person name="Shi X."/>
            <person name="Chang Y."/>
            <person name="Huang F."/>
            <person name="Chen Y."/>
            <person name="Hong S."/>
            <person name="Mi L."/>
            <person name="Sun Q."/>
            <person name="Zhang L."/>
            <person name="Zhou B."/>
            <person name="Peng R."/>
            <person name="Zhang X."/>
            <person name="Liu F."/>
        </authorList>
    </citation>
    <scope>NUCLEOTIDE SEQUENCE [LARGE SCALE GENOMIC DNA]</scope>
    <source>
        <strain evidence="3">cv. PA1801</strain>
    </source>
</reference>
<dbReference type="Gene3D" id="2.40.70.10">
    <property type="entry name" value="Acid Proteases"/>
    <property type="match status" value="1"/>
</dbReference>
<evidence type="ECO:0000313" key="2">
    <source>
        <dbReference type="EMBL" id="KAA3487945.1"/>
    </source>
</evidence>
<dbReference type="AlphaFoldDB" id="A0A5B6X4M0"/>
<dbReference type="InterPro" id="IPR021109">
    <property type="entry name" value="Peptidase_aspartic_dom_sf"/>
</dbReference>
<feature type="region of interest" description="Disordered" evidence="1">
    <location>
        <begin position="165"/>
        <end position="200"/>
    </location>
</feature>
<dbReference type="EMBL" id="SMMG02000001">
    <property type="protein sequence ID" value="KAA3487945.1"/>
    <property type="molecule type" value="Genomic_DNA"/>
</dbReference>
<keyword evidence="3" id="KW-1185">Reference proteome</keyword>
<dbReference type="PANTHER" id="PTHR33067:SF31">
    <property type="entry name" value="RNA-DIRECTED DNA POLYMERASE"/>
    <property type="match status" value="1"/>
</dbReference>
<protein>
    <submittedName>
        <fullName evidence="2">Retrovirus-related Pol polyprotein from transposon opus</fullName>
    </submittedName>
</protein>
<proteinExistence type="predicted"/>
<organism evidence="2 3">
    <name type="scientific">Gossypium australe</name>
    <dbReference type="NCBI Taxonomy" id="47621"/>
    <lineage>
        <taxon>Eukaryota</taxon>
        <taxon>Viridiplantae</taxon>
        <taxon>Streptophyta</taxon>
        <taxon>Embryophyta</taxon>
        <taxon>Tracheophyta</taxon>
        <taxon>Spermatophyta</taxon>
        <taxon>Magnoliopsida</taxon>
        <taxon>eudicotyledons</taxon>
        <taxon>Gunneridae</taxon>
        <taxon>Pentapetalae</taxon>
        <taxon>rosids</taxon>
        <taxon>malvids</taxon>
        <taxon>Malvales</taxon>
        <taxon>Malvaceae</taxon>
        <taxon>Malvoideae</taxon>
        <taxon>Gossypium</taxon>
    </lineage>
</organism>
<dbReference type="PANTHER" id="PTHR33067">
    <property type="entry name" value="RNA-DIRECTED DNA POLYMERASE-RELATED"/>
    <property type="match status" value="1"/>
</dbReference>